<feature type="region of interest" description="Disordered" evidence="1">
    <location>
        <begin position="1"/>
        <end position="23"/>
    </location>
</feature>
<dbReference type="CDD" id="cd02440">
    <property type="entry name" value="AdoMet_MTases"/>
    <property type="match status" value="1"/>
</dbReference>
<feature type="domain" description="Methyltransferase type 11" evidence="2">
    <location>
        <begin position="149"/>
        <end position="248"/>
    </location>
</feature>
<feature type="compositionally biased region" description="Low complexity" evidence="1">
    <location>
        <begin position="1"/>
        <end position="15"/>
    </location>
</feature>
<name>A0A2G9H8D0_9LAMI</name>
<keyword evidence="4" id="KW-1185">Reference proteome</keyword>
<dbReference type="PANTHER" id="PTHR45036:SF1">
    <property type="entry name" value="METHYLTRANSFERASE LIKE 7A"/>
    <property type="match status" value="1"/>
</dbReference>
<dbReference type="InterPro" id="IPR029063">
    <property type="entry name" value="SAM-dependent_MTases_sf"/>
</dbReference>
<dbReference type="GO" id="GO:0009820">
    <property type="term" value="P:alkaloid metabolic process"/>
    <property type="evidence" value="ECO:0007669"/>
    <property type="project" value="UniProtKB-KW"/>
</dbReference>
<dbReference type="PANTHER" id="PTHR45036">
    <property type="entry name" value="METHYLTRANSFERASE LIKE 7B"/>
    <property type="match status" value="1"/>
</dbReference>
<comment type="caution">
    <text evidence="3">The sequence shown here is derived from an EMBL/GenBank/DDBJ whole genome shotgun (WGS) entry which is preliminary data.</text>
</comment>
<dbReference type="Proteomes" id="UP000231279">
    <property type="component" value="Unassembled WGS sequence"/>
</dbReference>
<dbReference type="InterPro" id="IPR013216">
    <property type="entry name" value="Methyltransf_11"/>
</dbReference>
<evidence type="ECO:0000313" key="4">
    <source>
        <dbReference type="Proteomes" id="UP000231279"/>
    </source>
</evidence>
<sequence length="319" mass="34430">MTLSSSNLSSWFSSNPTIKQTPSTKKAVNLTFKTGRSPCSLVTSNASKGSKKSVQDLPVKNGSSRYCLCCPRRHFLGVLGTGLLPVFPSFASDEDPMAVLNRIHPPRPDWYEEFYASAMEKAMTSYEAEIAGYKSQLFASLRGKVDKILEIGIGTGPNLKYYADYPGINVFGVDPNGKMEKYALAAAQNVGLSPSNFKFMQAVAEALPLDDASVDAVVGTLVLCSVKDVDKALQEVKRVLKPGGFYVFVEHVAAKDGTILRFVQGILDPLQQTVADGCHLTRKTATNIAEAGFASLDVNEVVLSTASFVNPHVCGIAYR</sequence>
<dbReference type="GO" id="GO:0032259">
    <property type="term" value="P:methylation"/>
    <property type="evidence" value="ECO:0007669"/>
    <property type="project" value="UniProtKB-KW"/>
</dbReference>
<dbReference type="Pfam" id="PF08241">
    <property type="entry name" value="Methyltransf_11"/>
    <property type="match status" value="1"/>
</dbReference>
<proteinExistence type="predicted"/>
<dbReference type="EMBL" id="NKXS01002411">
    <property type="protein sequence ID" value="PIN13764.1"/>
    <property type="molecule type" value="Genomic_DNA"/>
</dbReference>
<evidence type="ECO:0000259" key="2">
    <source>
        <dbReference type="Pfam" id="PF08241"/>
    </source>
</evidence>
<dbReference type="GO" id="GO:0008757">
    <property type="term" value="F:S-adenosylmethionine-dependent methyltransferase activity"/>
    <property type="evidence" value="ECO:0007669"/>
    <property type="project" value="InterPro"/>
</dbReference>
<dbReference type="Gene3D" id="3.40.50.150">
    <property type="entry name" value="Vaccinia Virus protein VP39"/>
    <property type="match status" value="1"/>
</dbReference>
<keyword evidence="3" id="KW-0489">Methyltransferase</keyword>
<organism evidence="3 4">
    <name type="scientific">Handroanthus impetiginosus</name>
    <dbReference type="NCBI Taxonomy" id="429701"/>
    <lineage>
        <taxon>Eukaryota</taxon>
        <taxon>Viridiplantae</taxon>
        <taxon>Streptophyta</taxon>
        <taxon>Embryophyta</taxon>
        <taxon>Tracheophyta</taxon>
        <taxon>Spermatophyta</taxon>
        <taxon>Magnoliopsida</taxon>
        <taxon>eudicotyledons</taxon>
        <taxon>Gunneridae</taxon>
        <taxon>Pentapetalae</taxon>
        <taxon>asterids</taxon>
        <taxon>lamiids</taxon>
        <taxon>Lamiales</taxon>
        <taxon>Bignoniaceae</taxon>
        <taxon>Crescentiina</taxon>
        <taxon>Tabebuia alliance</taxon>
        <taxon>Handroanthus</taxon>
    </lineage>
</organism>
<dbReference type="InterPro" id="IPR052356">
    <property type="entry name" value="Thiol_S-MT"/>
</dbReference>
<dbReference type="OrthoDB" id="416496at2759"/>
<dbReference type="AlphaFoldDB" id="A0A2G9H8D0"/>
<evidence type="ECO:0000313" key="3">
    <source>
        <dbReference type="EMBL" id="PIN13764.1"/>
    </source>
</evidence>
<gene>
    <name evidence="3" type="ORF">CDL12_13596</name>
</gene>
<accession>A0A2G9H8D0</accession>
<dbReference type="SUPFAM" id="SSF53335">
    <property type="entry name" value="S-adenosyl-L-methionine-dependent methyltransferases"/>
    <property type="match status" value="1"/>
</dbReference>
<dbReference type="STRING" id="429701.A0A2G9H8D0"/>
<protein>
    <submittedName>
        <fullName evidence="3">Putative methyltransferase</fullName>
    </submittedName>
</protein>
<keyword evidence="3" id="KW-0808">Transferase</keyword>
<reference evidence="4" key="1">
    <citation type="journal article" date="2018" name="Gigascience">
        <title>Genome assembly of the Pink Ipe (Handroanthus impetiginosus, Bignoniaceae), a highly valued, ecologically keystone Neotropical timber forest tree.</title>
        <authorList>
            <person name="Silva-Junior O.B."/>
            <person name="Grattapaglia D."/>
            <person name="Novaes E."/>
            <person name="Collevatti R.G."/>
        </authorList>
    </citation>
    <scope>NUCLEOTIDE SEQUENCE [LARGE SCALE GENOMIC DNA]</scope>
    <source>
        <strain evidence="4">cv. UFG-1</strain>
    </source>
</reference>
<evidence type="ECO:0000256" key="1">
    <source>
        <dbReference type="SAM" id="MobiDB-lite"/>
    </source>
</evidence>